<comment type="caution">
    <text evidence="11">The sequence shown here is derived from an EMBL/GenBank/DDBJ whole genome shotgun (WGS) entry which is preliminary data.</text>
</comment>
<dbReference type="Gene3D" id="3.30.70.1450">
    <property type="entry name" value="Regulator of K+ conductance, C-terminal domain"/>
    <property type="match status" value="1"/>
</dbReference>
<feature type="transmembrane region" description="Helical" evidence="9">
    <location>
        <begin position="6"/>
        <end position="24"/>
    </location>
</feature>
<evidence type="ECO:0000256" key="5">
    <source>
        <dbReference type="ARBA" id="ARBA00022692"/>
    </source>
</evidence>
<dbReference type="InterPro" id="IPR036291">
    <property type="entry name" value="NAD(P)-bd_dom_sf"/>
</dbReference>
<dbReference type="Pfam" id="PF00999">
    <property type="entry name" value="Na_H_Exchanger"/>
    <property type="match status" value="1"/>
</dbReference>
<dbReference type="Gene3D" id="1.20.1530.20">
    <property type="match status" value="1"/>
</dbReference>
<evidence type="ECO:0000259" key="10">
    <source>
        <dbReference type="PROSITE" id="PS51202"/>
    </source>
</evidence>
<dbReference type="Proteomes" id="UP001597120">
    <property type="component" value="Unassembled WGS sequence"/>
</dbReference>
<feature type="transmembrane region" description="Helical" evidence="9">
    <location>
        <begin position="188"/>
        <end position="205"/>
    </location>
</feature>
<keyword evidence="3" id="KW-0813">Transport</keyword>
<keyword evidence="7" id="KW-0406">Ion transport</keyword>
<dbReference type="EMBL" id="JBHTIU010000094">
    <property type="protein sequence ID" value="MFD0871935.1"/>
    <property type="molecule type" value="Genomic_DNA"/>
</dbReference>
<feature type="transmembrane region" description="Helical" evidence="9">
    <location>
        <begin position="243"/>
        <end position="262"/>
    </location>
</feature>
<evidence type="ECO:0000256" key="4">
    <source>
        <dbReference type="ARBA" id="ARBA00022449"/>
    </source>
</evidence>
<dbReference type="PANTHER" id="PTHR43562">
    <property type="entry name" value="NAPA-TYPE SODIUM/HYDROGEN ANTIPORTER"/>
    <property type="match status" value="1"/>
</dbReference>
<evidence type="ECO:0000256" key="3">
    <source>
        <dbReference type="ARBA" id="ARBA00022448"/>
    </source>
</evidence>
<evidence type="ECO:0000256" key="7">
    <source>
        <dbReference type="ARBA" id="ARBA00023065"/>
    </source>
</evidence>
<organism evidence="11 12">
    <name type="scientific">Paenibacillus residui</name>
    <dbReference type="NCBI Taxonomy" id="629724"/>
    <lineage>
        <taxon>Bacteria</taxon>
        <taxon>Bacillati</taxon>
        <taxon>Bacillota</taxon>
        <taxon>Bacilli</taxon>
        <taxon>Bacillales</taxon>
        <taxon>Paenibacillaceae</taxon>
        <taxon>Paenibacillus</taxon>
    </lineage>
</organism>
<comment type="subcellular location">
    <subcellularLocation>
        <location evidence="1">Membrane</location>
        <topology evidence="1">Multi-pass membrane protein</topology>
    </subcellularLocation>
</comment>
<keyword evidence="4" id="KW-0050">Antiport</keyword>
<evidence type="ECO:0000256" key="1">
    <source>
        <dbReference type="ARBA" id="ARBA00004141"/>
    </source>
</evidence>
<dbReference type="InterPro" id="IPR036721">
    <property type="entry name" value="RCK_C_sf"/>
</dbReference>
<dbReference type="SUPFAM" id="SSF51735">
    <property type="entry name" value="NAD(P)-binding Rossmann-fold domains"/>
    <property type="match status" value="1"/>
</dbReference>
<proteinExistence type="inferred from homology"/>
<evidence type="ECO:0000256" key="9">
    <source>
        <dbReference type="SAM" id="Phobius"/>
    </source>
</evidence>
<dbReference type="InterPro" id="IPR006153">
    <property type="entry name" value="Cation/H_exchanger_TM"/>
</dbReference>
<dbReference type="Pfam" id="PF02080">
    <property type="entry name" value="TrkA_C"/>
    <property type="match status" value="1"/>
</dbReference>
<reference evidence="12" key="1">
    <citation type="journal article" date="2019" name="Int. J. Syst. Evol. Microbiol.">
        <title>The Global Catalogue of Microorganisms (GCM) 10K type strain sequencing project: providing services to taxonomists for standard genome sequencing and annotation.</title>
        <authorList>
            <consortium name="The Broad Institute Genomics Platform"/>
            <consortium name="The Broad Institute Genome Sequencing Center for Infectious Disease"/>
            <person name="Wu L."/>
            <person name="Ma J."/>
        </authorList>
    </citation>
    <scope>NUCLEOTIDE SEQUENCE [LARGE SCALE GENOMIC DNA]</scope>
    <source>
        <strain evidence="12">CCUG 57263</strain>
    </source>
</reference>
<protein>
    <submittedName>
        <fullName evidence="11">Cation:proton antiporter</fullName>
    </submittedName>
</protein>
<feature type="transmembrane region" description="Helical" evidence="9">
    <location>
        <begin position="302"/>
        <end position="326"/>
    </location>
</feature>
<feature type="transmembrane region" description="Helical" evidence="9">
    <location>
        <begin position="212"/>
        <end position="237"/>
    </location>
</feature>
<comment type="similarity">
    <text evidence="2">Belongs to the monovalent cation:proton antiporter 2 (CPA2) transporter (TC 2.A.37) family.</text>
</comment>
<keyword evidence="6 9" id="KW-1133">Transmembrane helix</keyword>
<evidence type="ECO:0000256" key="6">
    <source>
        <dbReference type="ARBA" id="ARBA00022989"/>
    </source>
</evidence>
<feature type="transmembrane region" description="Helical" evidence="9">
    <location>
        <begin position="338"/>
        <end position="360"/>
    </location>
</feature>
<dbReference type="PROSITE" id="PS51202">
    <property type="entry name" value="RCK_C"/>
    <property type="match status" value="1"/>
</dbReference>
<gene>
    <name evidence="11" type="ORF">ACFQ03_22660</name>
</gene>
<keyword evidence="5 9" id="KW-0812">Transmembrane</keyword>
<evidence type="ECO:0000256" key="8">
    <source>
        <dbReference type="ARBA" id="ARBA00023136"/>
    </source>
</evidence>
<keyword evidence="8 9" id="KW-0472">Membrane</keyword>
<feature type="transmembrane region" description="Helical" evidence="9">
    <location>
        <begin position="58"/>
        <end position="76"/>
    </location>
</feature>
<sequence length="611" mass="68251">MENSTSLTSLMIVVAIAFLVPILLHQLKLRALPVVVAEIVAGLVIGKSGFDLVTEDQWLSLLSLLGFIYLMFLSGVEIDFSSFRKTGGRGKEPNPLVISILIFVLILLLSYGLSYGLMLLGFVTEPYLMTLIIATISLGVVMPVLKEKKMMDTGLGQTVLLVTVISDFVTMILLAVYLSALAHDVTKMLLLLLFFLLVFVFYFFFRRFTNKGWFAILGKGTVQLGTRAVFALILLFVVMSETLGVENILGAFLAGVIVSLLMPNREFAHQLDTFGYGFLIPIFFVMVGVNLDLWSLFADPSILLLIPLLIFAIFISKMIPSLLLNIWYPWRKVLGSGLLMSSTLSLVIAASTIALEMGIIDEHLHGALILVAILTCLLFPVLFNKVYPNEADKRTRVSIVGINHVTMPVTRDLIKEGYDIRLYTSQTGSEEERSNWNPETAGQSLKVEEVTLDSRELEERGVYDTDIIVFGSMDDDANIRLAEHAGSLGLERIIVRVEDPEKQEMAQRQGMAVFSTLYASRILLKALIEHPSAVKLITQQDDSLQEIRMNNPAYHNSFLRDLSFLKRVLVLRIYRGESFIIPHGNTQIQVGDRLLASGEAEQMHMVKRHLE</sequence>
<dbReference type="SUPFAM" id="SSF116726">
    <property type="entry name" value="TrkA C-terminal domain-like"/>
    <property type="match status" value="1"/>
</dbReference>
<feature type="transmembrane region" description="Helical" evidence="9">
    <location>
        <begin position="366"/>
        <end position="387"/>
    </location>
</feature>
<name>A0ABW3DEM9_9BACL</name>
<evidence type="ECO:0000313" key="11">
    <source>
        <dbReference type="EMBL" id="MFD0871935.1"/>
    </source>
</evidence>
<evidence type="ECO:0000256" key="2">
    <source>
        <dbReference type="ARBA" id="ARBA00005551"/>
    </source>
</evidence>
<accession>A0ABW3DEM9</accession>
<feature type="transmembrane region" description="Helical" evidence="9">
    <location>
        <begin position="158"/>
        <end position="182"/>
    </location>
</feature>
<dbReference type="Gene3D" id="3.40.50.720">
    <property type="entry name" value="NAD(P)-binding Rossmann-like Domain"/>
    <property type="match status" value="1"/>
</dbReference>
<evidence type="ECO:0000313" key="12">
    <source>
        <dbReference type="Proteomes" id="UP001597120"/>
    </source>
</evidence>
<feature type="transmembrane region" description="Helical" evidence="9">
    <location>
        <begin position="96"/>
        <end position="121"/>
    </location>
</feature>
<dbReference type="InterPro" id="IPR038770">
    <property type="entry name" value="Na+/solute_symporter_sf"/>
</dbReference>
<dbReference type="PANTHER" id="PTHR43562:SF1">
    <property type="entry name" value="NA(+)_H(+) ANTIPORTER YJBQ-RELATED"/>
    <property type="match status" value="1"/>
</dbReference>
<dbReference type="InterPro" id="IPR006037">
    <property type="entry name" value="RCK_C"/>
</dbReference>
<feature type="domain" description="RCK C-terminal" evidence="10">
    <location>
        <begin position="531"/>
        <end position="611"/>
    </location>
</feature>
<keyword evidence="12" id="KW-1185">Reference proteome</keyword>
<feature type="transmembrane region" description="Helical" evidence="9">
    <location>
        <begin position="127"/>
        <end position="146"/>
    </location>
</feature>
<dbReference type="RefSeq" id="WP_379291168.1">
    <property type="nucleotide sequence ID" value="NZ_JBHTIU010000094.1"/>
</dbReference>
<feature type="transmembrane region" description="Helical" evidence="9">
    <location>
        <begin position="274"/>
        <end position="296"/>
    </location>
</feature>